<keyword evidence="4" id="KW-1185">Reference proteome</keyword>
<keyword evidence="3" id="KW-0808">Transferase</keyword>
<dbReference type="Pfam" id="PF13649">
    <property type="entry name" value="Methyltransf_25"/>
    <property type="match status" value="1"/>
</dbReference>
<dbReference type="InterPro" id="IPR029063">
    <property type="entry name" value="SAM-dependent_MTases_sf"/>
</dbReference>
<evidence type="ECO:0000313" key="4">
    <source>
        <dbReference type="Proteomes" id="UP000612362"/>
    </source>
</evidence>
<dbReference type="Proteomes" id="UP000612362">
    <property type="component" value="Unassembled WGS sequence"/>
</dbReference>
<gene>
    <name evidence="3" type="ORF">KSX_02780</name>
</gene>
<sequence>MAQEQHESMLQWQSPDVATHCQQENERRQQSMEEVTQHMLFSAKLKPGDRVLDIAAGMGDQSILAARLVEPTGCVLATDISADMLQVAASRAQQENLTMIRTRVMDAEQLELDDETFDAAICRNGLMLVKRLGQALSEIRRVLKPGGALAALVWSEPQRNPLHALPLALISKYTGAENTCSNASNAPGPFSLSDKRRFAQELANAGFREVAVQAIPVQLHFASVGAFLASRRMLMAGLIERLSASDQQQLMQEIHQVLNQFEGSQGLVTSGETLLGVGIR</sequence>
<reference evidence="3" key="1">
    <citation type="submission" date="2020-10" db="EMBL/GenBank/DDBJ databases">
        <title>Taxonomic study of unclassified bacteria belonging to the class Ktedonobacteria.</title>
        <authorList>
            <person name="Yabe S."/>
            <person name="Wang C.M."/>
            <person name="Zheng Y."/>
            <person name="Sakai Y."/>
            <person name="Cavaletti L."/>
            <person name="Monciardini P."/>
            <person name="Donadio S."/>
        </authorList>
    </citation>
    <scope>NUCLEOTIDE SEQUENCE</scope>
    <source>
        <strain evidence="3">SOSP1-1</strain>
    </source>
</reference>
<proteinExistence type="predicted"/>
<dbReference type="RefSeq" id="WP_220191698.1">
    <property type="nucleotide sequence ID" value="NZ_BNJF01000001.1"/>
</dbReference>
<feature type="domain" description="Methyltransferase" evidence="2">
    <location>
        <begin position="51"/>
        <end position="147"/>
    </location>
</feature>
<evidence type="ECO:0000259" key="2">
    <source>
        <dbReference type="Pfam" id="PF13649"/>
    </source>
</evidence>
<protein>
    <submittedName>
        <fullName evidence="3">Methyltransferase</fullName>
    </submittedName>
</protein>
<dbReference type="AlphaFoldDB" id="A0A8J3MNP4"/>
<evidence type="ECO:0000256" key="1">
    <source>
        <dbReference type="SAM" id="MobiDB-lite"/>
    </source>
</evidence>
<dbReference type="SUPFAM" id="SSF53335">
    <property type="entry name" value="S-adenosyl-L-methionine-dependent methyltransferases"/>
    <property type="match status" value="1"/>
</dbReference>
<dbReference type="GO" id="GO:0032259">
    <property type="term" value="P:methylation"/>
    <property type="evidence" value="ECO:0007669"/>
    <property type="project" value="UniProtKB-KW"/>
</dbReference>
<name>A0A8J3MNP4_9CHLR</name>
<dbReference type="PANTHER" id="PTHR43591:SF24">
    <property type="entry name" value="2-METHOXY-6-POLYPRENYL-1,4-BENZOQUINOL METHYLASE, MITOCHONDRIAL"/>
    <property type="match status" value="1"/>
</dbReference>
<dbReference type="Gene3D" id="3.40.50.150">
    <property type="entry name" value="Vaccinia Virus protein VP39"/>
    <property type="match status" value="1"/>
</dbReference>
<dbReference type="InterPro" id="IPR041698">
    <property type="entry name" value="Methyltransf_25"/>
</dbReference>
<dbReference type="PANTHER" id="PTHR43591">
    <property type="entry name" value="METHYLTRANSFERASE"/>
    <property type="match status" value="1"/>
</dbReference>
<feature type="compositionally biased region" description="Polar residues" evidence="1">
    <location>
        <begin position="8"/>
        <end position="22"/>
    </location>
</feature>
<dbReference type="GO" id="GO:0008168">
    <property type="term" value="F:methyltransferase activity"/>
    <property type="evidence" value="ECO:0007669"/>
    <property type="project" value="UniProtKB-KW"/>
</dbReference>
<comment type="caution">
    <text evidence="3">The sequence shown here is derived from an EMBL/GenBank/DDBJ whole genome shotgun (WGS) entry which is preliminary data.</text>
</comment>
<organism evidence="3 4">
    <name type="scientific">Ktedonospora formicarum</name>
    <dbReference type="NCBI Taxonomy" id="2778364"/>
    <lineage>
        <taxon>Bacteria</taxon>
        <taxon>Bacillati</taxon>
        <taxon>Chloroflexota</taxon>
        <taxon>Ktedonobacteria</taxon>
        <taxon>Ktedonobacterales</taxon>
        <taxon>Ktedonobacteraceae</taxon>
        <taxon>Ktedonospora</taxon>
    </lineage>
</organism>
<evidence type="ECO:0000313" key="3">
    <source>
        <dbReference type="EMBL" id="GHO42115.1"/>
    </source>
</evidence>
<accession>A0A8J3MNP4</accession>
<dbReference type="EMBL" id="BNJF01000001">
    <property type="protein sequence ID" value="GHO42115.1"/>
    <property type="molecule type" value="Genomic_DNA"/>
</dbReference>
<keyword evidence="3" id="KW-0489">Methyltransferase</keyword>
<dbReference type="CDD" id="cd02440">
    <property type="entry name" value="AdoMet_MTases"/>
    <property type="match status" value="1"/>
</dbReference>
<feature type="region of interest" description="Disordered" evidence="1">
    <location>
        <begin position="1"/>
        <end position="29"/>
    </location>
</feature>